<proteinExistence type="inferred from homology"/>
<dbReference type="InterPro" id="IPR032706">
    <property type="entry name" value="Spt6_HHH"/>
</dbReference>
<dbReference type="InterPro" id="IPR028231">
    <property type="entry name" value="Spt6_YqgF"/>
</dbReference>
<keyword evidence="4 9" id="KW-0727">SH2 domain</keyword>
<dbReference type="GO" id="GO:0140673">
    <property type="term" value="P:transcription elongation-coupled chromatin remodeling"/>
    <property type="evidence" value="ECO:0007669"/>
    <property type="project" value="InterPro"/>
</dbReference>
<comment type="similarity">
    <text evidence="2">Belongs to the SPT6 family.</text>
</comment>
<evidence type="ECO:0000256" key="9">
    <source>
        <dbReference type="PROSITE-ProRule" id="PRU00191"/>
    </source>
</evidence>
<dbReference type="GO" id="GO:0034728">
    <property type="term" value="P:nucleosome organization"/>
    <property type="evidence" value="ECO:0007669"/>
    <property type="project" value="TreeGrafter"/>
</dbReference>
<sequence>MSNYHFSSKNNNETTNEESNEENEGLLEMERKIIKRGRNMIISKISDDDSHMSEVNTPSDEPEFKRLKSDRLVREEVAEECEDEIPEIPDEDEIIDDQILESESESRETSLDSNFSIRMKMIEEDNAIKTKDLPERMLLRPNIITDRKLTDEEVTEATKIISDNFSEYYGRHRSSKLQAAINKVLKCLSQEFLEVPYIYSYRRYYIADFHKDFSISREILNPEAAIKDPSTHQHLKEYSFYIECLSKGTHELVKYMGVDVELFSRSLVEENPKLYQVTESEFGPSIAKEFSEINPKEALATATKLLSLDIAFDPLFRKYVRQNFIKRSVIIVNPLQEIDESDPCWQFRCSRRHIKKFRNTGIFAEMMSAEKKGQIEIKVILENEYRFFETLKKRIINNSSESNNNNNCSWNKYRISAIKQAFNNELRPIMESWIKSRLNKFAERWIMTKTMENFENKLNVCHFRTSKMSRNEISRVAALSWGSGINCDTECVFLDENCNLADYLSFNNLRDNRDMEEFYKVIQFIRKNKPHVIVIRCFDGRTRYLLEIVQEVVDYYKLQGGDHIPVIAINNEVAKLYMSSPRAKKEFPNHNDLTRYCISLARMLQNPIGEYAVLEESVASIIHHPLQSLLSHEKLIECLQRGFINIINEIGVDFNQEMNKENKIDLLQYVSGLGPHKVDDLIGKILTNGKKELEKRDHILKNYSMGNVVYTNCAGFIRVQSYRCGPFDNTRIHPRYYALASKMVRDSFDLDEEGDGVINDSCLKLWTRRLTSEPEKINDLVLDDYAKRLSKYHRFTSNLIMHNIKMELVRPYADPRRNFEILSPEQVFEMEMEETYEMLNTELRDALTFNNNNKHGITVRESSIQSIQNLANKSIGSYVVRPSSKGYGFISITWKIYSNIFQHVDIVEKEKYGDSIGKKLEVEGGKYVYSDLKELLKEYIEQKVQTALDLMIHKRFFPSEEDSRSIRPEGYKFSGSVYPTLSHLVKAIKNLIGYKRKPLTAKSYLSFFASEE</sequence>
<dbReference type="Pfam" id="PF14639">
    <property type="entry name" value="YqgF"/>
    <property type="match status" value="1"/>
</dbReference>
<dbReference type="SUPFAM" id="SSF47781">
    <property type="entry name" value="RuvA domain 2-like"/>
    <property type="match status" value="1"/>
</dbReference>
<feature type="region of interest" description="Disordered" evidence="10">
    <location>
        <begin position="1"/>
        <end position="28"/>
    </location>
</feature>
<evidence type="ECO:0000256" key="3">
    <source>
        <dbReference type="ARBA" id="ARBA00020248"/>
    </source>
</evidence>
<dbReference type="InterPro" id="IPR035420">
    <property type="entry name" value="Spt6_SH2"/>
</dbReference>
<dbReference type="InterPro" id="IPR017072">
    <property type="entry name" value="TF_Spt6"/>
</dbReference>
<evidence type="ECO:0000256" key="8">
    <source>
        <dbReference type="ARBA" id="ARBA00093389"/>
    </source>
</evidence>
<dbReference type="GO" id="GO:0031491">
    <property type="term" value="F:nucleosome binding"/>
    <property type="evidence" value="ECO:0007669"/>
    <property type="project" value="TreeGrafter"/>
</dbReference>
<gene>
    <name evidence="12" type="ORF">DEBURN_LOCUS1831</name>
</gene>
<dbReference type="Pfam" id="PF14635">
    <property type="entry name" value="HHH_7"/>
    <property type="match status" value="1"/>
</dbReference>
<dbReference type="InterPro" id="IPR000980">
    <property type="entry name" value="SH2"/>
</dbReference>
<evidence type="ECO:0000313" key="13">
    <source>
        <dbReference type="Proteomes" id="UP000789706"/>
    </source>
</evidence>
<comment type="function">
    <text evidence="8">Histone H3-H4 chaperone that plays a role in maintenance of chromatin structure during RNA polymerase II transcription elongation thereby repressing transcription initiation from cryptic promoters. Mediates the reassembly of nucleosomes onto the promoters of at least a selected set of genes during repression; the nucleosome reassembly is essential for transcriptional repression. Essential for viability.</text>
</comment>
<keyword evidence="5" id="KW-0804">Transcription</keyword>
<evidence type="ECO:0000256" key="1">
    <source>
        <dbReference type="ARBA" id="ARBA00004123"/>
    </source>
</evidence>
<dbReference type="Gene3D" id="3.30.505.10">
    <property type="entry name" value="SH2 domain"/>
    <property type="match status" value="1"/>
</dbReference>
<dbReference type="InterPro" id="IPR023319">
    <property type="entry name" value="Tex-like_HTH_dom_sf"/>
</dbReference>
<comment type="caution">
    <text evidence="12">The sequence shown here is derived from an EMBL/GenBank/DDBJ whole genome shotgun (WGS) entry which is preliminary data.</text>
</comment>
<dbReference type="Gene3D" id="1.10.10.2740">
    <property type="entry name" value="Spt6, Death-like domain"/>
    <property type="match status" value="1"/>
</dbReference>
<comment type="subcellular location">
    <subcellularLocation>
        <location evidence="1">Nucleus</location>
    </subcellularLocation>
</comment>
<dbReference type="InterPro" id="IPR012337">
    <property type="entry name" value="RNaseH-like_sf"/>
</dbReference>
<dbReference type="InterPro" id="IPR023323">
    <property type="entry name" value="Tex-like_dom_sf"/>
</dbReference>
<dbReference type="SUPFAM" id="SSF53098">
    <property type="entry name" value="Ribonuclease H-like"/>
    <property type="match status" value="1"/>
</dbReference>
<dbReference type="SUPFAM" id="SSF158832">
    <property type="entry name" value="Tex N-terminal region-like"/>
    <property type="match status" value="1"/>
</dbReference>
<dbReference type="InterPro" id="IPR035019">
    <property type="entry name" value="Spt6_SH2_N"/>
</dbReference>
<keyword evidence="13" id="KW-1185">Reference proteome</keyword>
<dbReference type="InterPro" id="IPR036860">
    <property type="entry name" value="SH2_dom_sf"/>
</dbReference>
<evidence type="ECO:0000256" key="2">
    <source>
        <dbReference type="ARBA" id="ARBA00009253"/>
    </source>
</evidence>
<dbReference type="GO" id="GO:0008023">
    <property type="term" value="C:transcription elongation factor complex"/>
    <property type="evidence" value="ECO:0007669"/>
    <property type="project" value="TreeGrafter"/>
</dbReference>
<dbReference type="InterPro" id="IPR037027">
    <property type="entry name" value="YqgF/RNaseH-like_dom_sf"/>
</dbReference>
<dbReference type="PANTHER" id="PTHR10145:SF6">
    <property type="entry name" value="TRANSCRIPTION ELONGATION FACTOR SPT6"/>
    <property type="match status" value="1"/>
</dbReference>
<dbReference type="SUPFAM" id="SSF55550">
    <property type="entry name" value="SH2 domain"/>
    <property type="match status" value="1"/>
</dbReference>
<keyword evidence="6" id="KW-0539">Nucleus</keyword>
<feature type="compositionally biased region" description="Acidic residues" evidence="10">
    <location>
        <begin position="15"/>
        <end position="27"/>
    </location>
</feature>
<evidence type="ECO:0000256" key="5">
    <source>
        <dbReference type="ARBA" id="ARBA00023163"/>
    </source>
</evidence>
<dbReference type="AlphaFoldDB" id="A0A9N8VCN7"/>
<feature type="region of interest" description="Disordered" evidence="10">
    <location>
        <begin position="44"/>
        <end position="63"/>
    </location>
</feature>
<dbReference type="OrthoDB" id="995477at2759"/>
<evidence type="ECO:0000256" key="7">
    <source>
        <dbReference type="ARBA" id="ARBA00029871"/>
    </source>
</evidence>
<dbReference type="Gene3D" id="1.10.10.650">
    <property type="entry name" value="RuvA domain 2-like"/>
    <property type="match status" value="1"/>
</dbReference>
<dbReference type="Pfam" id="PF14633">
    <property type="entry name" value="SH2_2"/>
    <property type="match status" value="1"/>
</dbReference>
<feature type="domain" description="SH2" evidence="11">
    <location>
        <begin position="853"/>
        <end position="959"/>
    </location>
</feature>
<protein>
    <recommendedName>
        <fullName evidence="3">Transcription elongation factor SPT6</fullName>
    </recommendedName>
    <alternativeName>
        <fullName evidence="7">Chromatin elongation factor SPT6</fullName>
    </alternativeName>
</protein>
<dbReference type="CDD" id="cd09918">
    <property type="entry name" value="SH2_Nterm_SPT6_like"/>
    <property type="match status" value="1"/>
</dbReference>
<accession>A0A9N8VCN7</accession>
<name>A0A9N8VCN7_9GLOM</name>
<evidence type="ECO:0000256" key="10">
    <source>
        <dbReference type="SAM" id="MobiDB-lite"/>
    </source>
</evidence>
<dbReference type="Gene3D" id="1.10.3500.10">
    <property type="entry name" value="Tex N-terminal region-like"/>
    <property type="match status" value="1"/>
</dbReference>
<organism evidence="12 13">
    <name type="scientific">Diversispora eburnea</name>
    <dbReference type="NCBI Taxonomy" id="1213867"/>
    <lineage>
        <taxon>Eukaryota</taxon>
        <taxon>Fungi</taxon>
        <taxon>Fungi incertae sedis</taxon>
        <taxon>Mucoromycota</taxon>
        <taxon>Glomeromycotina</taxon>
        <taxon>Glomeromycetes</taxon>
        <taxon>Diversisporales</taxon>
        <taxon>Diversisporaceae</taxon>
        <taxon>Diversispora</taxon>
    </lineage>
</organism>
<reference evidence="12" key="1">
    <citation type="submission" date="2021-06" db="EMBL/GenBank/DDBJ databases">
        <authorList>
            <person name="Kallberg Y."/>
            <person name="Tangrot J."/>
            <person name="Rosling A."/>
        </authorList>
    </citation>
    <scope>NUCLEOTIDE SEQUENCE</scope>
    <source>
        <strain evidence="12">AZ414A</strain>
    </source>
</reference>
<evidence type="ECO:0000259" key="11">
    <source>
        <dbReference type="PROSITE" id="PS50001"/>
    </source>
</evidence>
<dbReference type="Gene3D" id="3.30.420.140">
    <property type="entry name" value="YqgF/RNase H-like domain"/>
    <property type="match status" value="1"/>
</dbReference>
<dbReference type="Proteomes" id="UP000789706">
    <property type="component" value="Unassembled WGS sequence"/>
</dbReference>
<evidence type="ECO:0000256" key="6">
    <source>
        <dbReference type="ARBA" id="ARBA00023242"/>
    </source>
</evidence>
<dbReference type="PROSITE" id="PS50001">
    <property type="entry name" value="SH2"/>
    <property type="match status" value="1"/>
</dbReference>
<evidence type="ECO:0000256" key="4">
    <source>
        <dbReference type="ARBA" id="ARBA00022999"/>
    </source>
</evidence>
<dbReference type="GO" id="GO:0042393">
    <property type="term" value="F:histone binding"/>
    <property type="evidence" value="ECO:0007669"/>
    <property type="project" value="TreeGrafter"/>
</dbReference>
<dbReference type="Gene3D" id="1.10.150.850">
    <property type="entry name" value="Spt6, helix-hairpin-helix domain"/>
    <property type="match status" value="1"/>
</dbReference>
<dbReference type="PANTHER" id="PTHR10145">
    <property type="entry name" value="TRANSCRIPTION ELONGATION FACTOR SPT6"/>
    <property type="match status" value="1"/>
</dbReference>
<evidence type="ECO:0000313" key="12">
    <source>
        <dbReference type="EMBL" id="CAG8446539.1"/>
    </source>
</evidence>
<dbReference type="InterPro" id="IPR010994">
    <property type="entry name" value="RuvA_2-like"/>
</dbReference>
<dbReference type="EMBL" id="CAJVPK010000090">
    <property type="protein sequence ID" value="CAG8446539.1"/>
    <property type="molecule type" value="Genomic_DNA"/>
</dbReference>
<dbReference type="InterPro" id="IPR042066">
    <property type="entry name" value="Spt6_death-like"/>
</dbReference>